<name>A0A1H3X350_9BACT</name>
<sequence>MKIKAKYRRRHPLASIRFWGLLMPGMLGWISGVSAAVTVPQVIGNNMVLQRDKPVSIWGEAAPLEKVSVQFKGQSLQTTADASGHWLVVLSPMKASATPATMEVSGTNKIVLHNILVGEVWLCSGQSNMEYTMRKNSKVASTSLPVGYQHSPVNAIQYAHNDEIRIFLGLRKSLEKPHPEHEGWSVAEDSALRSFSAAAYFFARKINKELKVPVGMIANAIPGSAIEPWLAGQITAIEPSSDQLYFDYSNPGKFYPSLVQPLAPFTLRGFLWYQGETNCFMNDSLQYAYKMQALIHQWRTLWGDRLLPFYYVQIAPFYYSKNKGDYALDTFSLPKFWEAQSLCLQIPNTGMAVTTDLPDNLNNIHPPGKWAVGDRLADIALAKTYGQKRSFSGPSFKYAKTVGNKLLLYFDHAEGGLKSSNGKPLDYFELAARDGKYYPANAKVIGDHIELSSKEVADPVNARFAWIESAQPDFVNQAGLPAVPFRTDSPYKNIKLN</sequence>
<dbReference type="Proteomes" id="UP000199041">
    <property type="component" value="Unassembled WGS sequence"/>
</dbReference>
<dbReference type="AlphaFoldDB" id="A0A1H3X350"/>
<dbReference type="PANTHER" id="PTHR22901">
    <property type="entry name" value="SIALATE O-ACETYLESTERASE"/>
    <property type="match status" value="1"/>
</dbReference>
<evidence type="ECO:0000313" key="3">
    <source>
        <dbReference type="EMBL" id="SDZ92938.1"/>
    </source>
</evidence>
<reference evidence="3 4" key="1">
    <citation type="submission" date="2016-10" db="EMBL/GenBank/DDBJ databases">
        <authorList>
            <person name="de Groot N.N."/>
        </authorList>
    </citation>
    <scope>NUCLEOTIDE SEQUENCE [LARGE SCALE GENOMIC DNA]</scope>
    <source>
        <strain evidence="3 4">Vu-144</strain>
    </source>
</reference>
<dbReference type="GO" id="GO:0001681">
    <property type="term" value="F:sialate O-acetylesterase activity"/>
    <property type="evidence" value="ECO:0007669"/>
    <property type="project" value="InterPro"/>
</dbReference>
<protein>
    <submittedName>
        <fullName evidence="3">Sialate O-acetylesterase</fullName>
    </submittedName>
</protein>
<organism evidence="3 4">
    <name type="scientific">Arachidicoccus rhizosphaerae</name>
    <dbReference type="NCBI Taxonomy" id="551991"/>
    <lineage>
        <taxon>Bacteria</taxon>
        <taxon>Pseudomonadati</taxon>
        <taxon>Bacteroidota</taxon>
        <taxon>Chitinophagia</taxon>
        <taxon>Chitinophagales</taxon>
        <taxon>Chitinophagaceae</taxon>
        <taxon>Arachidicoccus</taxon>
    </lineage>
</organism>
<proteinExistence type="predicted"/>
<dbReference type="RefSeq" id="WP_244518754.1">
    <property type="nucleotide sequence ID" value="NZ_FNQY01000004.1"/>
</dbReference>
<dbReference type="InterPro" id="IPR005181">
    <property type="entry name" value="SASA"/>
</dbReference>
<keyword evidence="1" id="KW-0378">Hydrolase</keyword>
<accession>A0A1H3X350</accession>
<keyword evidence="4" id="KW-1185">Reference proteome</keyword>
<dbReference type="GO" id="GO:0005975">
    <property type="term" value="P:carbohydrate metabolic process"/>
    <property type="evidence" value="ECO:0007669"/>
    <property type="project" value="TreeGrafter"/>
</dbReference>
<evidence type="ECO:0000256" key="1">
    <source>
        <dbReference type="ARBA" id="ARBA00022801"/>
    </source>
</evidence>
<dbReference type="InterPro" id="IPR039329">
    <property type="entry name" value="SIAE"/>
</dbReference>
<evidence type="ECO:0000259" key="2">
    <source>
        <dbReference type="Pfam" id="PF03629"/>
    </source>
</evidence>
<dbReference type="PANTHER" id="PTHR22901:SF0">
    <property type="entry name" value="SIALATE O-ACETYLESTERASE"/>
    <property type="match status" value="1"/>
</dbReference>
<gene>
    <name evidence="3" type="ORF">SAMN05192529_104131</name>
</gene>
<dbReference type="InterPro" id="IPR036514">
    <property type="entry name" value="SGNH_hydro_sf"/>
</dbReference>
<feature type="domain" description="Sialate O-acetylesterase" evidence="2">
    <location>
        <begin position="119"/>
        <end position="380"/>
    </location>
</feature>
<dbReference type="SUPFAM" id="SSF52266">
    <property type="entry name" value="SGNH hydrolase"/>
    <property type="match status" value="1"/>
</dbReference>
<dbReference type="Pfam" id="PF03629">
    <property type="entry name" value="SASA"/>
    <property type="match status" value="1"/>
</dbReference>
<evidence type="ECO:0000313" key="4">
    <source>
        <dbReference type="Proteomes" id="UP000199041"/>
    </source>
</evidence>
<dbReference type="EMBL" id="FNQY01000004">
    <property type="protein sequence ID" value="SDZ92938.1"/>
    <property type="molecule type" value="Genomic_DNA"/>
</dbReference>
<dbReference type="Gene3D" id="3.40.50.1110">
    <property type="entry name" value="SGNH hydrolase"/>
    <property type="match status" value="1"/>
</dbReference>
<dbReference type="STRING" id="551991.SAMN05192529_104131"/>